<evidence type="ECO:0000313" key="11">
    <source>
        <dbReference type="Proteomes" id="UP000762676"/>
    </source>
</evidence>
<name>A0AAV4FWZ8_9GAST</name>
<dbReference type="GO" id="GO:0031207">
    <property type="term" value="C:Sec62/Sec63 complex"/>
    <property type="evidence" value="ECO:0007669"/>
    <property type="project" value="TreeGrafter"/>
</dbReference>
<dbReference type="PANTHER" id="PTHR24075">
    <property type="entry name" value="SEC63 DOMAIN-CONTAINING"/>
    <property type="match status" value="1"/>
</dbReference>
<evidence type="ECO:0000256" key="5">
    <source>
        <dbReference type="ARBA" id="ARBA00022989"/>
    </source>
</evidence>
<keyword evidence="5" id="KW-1133">Transmembrane helix</keyword>
<keyword evidence="4" id="KW-0256">Endoplasmic reticulum</keyword>
<reference evidence="10 11" key="1">
    <citation type="journal article" date="2021" name="Elife">
        <title>Chloroplast acquisition without the gene transfer in kleptoplastic sea slugs, Plakobranchus ocellatus.</title>
        <authorList>
            <person name="Maeda T."/>
            <person name="Takahashi S."/>
            <person name="Yoshida T."/>
            <person name="Shimamura S."/>
            <person name="Takaki Y."/>
            <person name="Nagai Y."/>
            <person name="Toyoda A."/>
            <person name="Suzuki Y."/>
            <person name="Arimoto A."/>
            <person name="Ishii H."/>
            <person name="Satoh N."/>
            <person name="Nishiyama T."/>
            <person name="Hasebe M."/>
            <person name="Maruyama T."/>
            <person name="Minagawa J."/>
            <person name="Obokata J."/>
            <person name="Shigenobu S."/>
        </authorList>
    </citation>
    <scope>NUCLEOTIDE SEQUENCE [LARGE SCALE GENOMIC DNA]</scope>
</reference>
<proteinExistence type="predicted"/>
<organism evidence="10 11">
    <name type="scientific">Elysia marginata</name>
    <dbReference type="NCBI Taxonomy" id="1093978"/>
    <lineage>
        <taxon>Eukaryota</taxon>
        <taxon>Metazoa</taxon>
        <taxon>Spiralia</taxon>
        <taxon>Lophotrochozoa</taxon>
        <taxon>Mollusca</taxon>
        <taxon>Gastropoda</taxon>
        <taxon>Heterobranchia</taxon>
        <taxon>Euthyneura</taxon>
        <taxon>Panpulmonata</taxon>
        <taxon>Sacoglossa</taxon>
        <taxon>Placobranchoidea</taxon>
        <taxon>Plakobranchidae</taxon>
        <taxon>Elysia</taxon>
    </lineage>
</organism>
<keyword evidence="3" id="KW-0812">Transmembrane</keyword>
<feature type="compositionally biased region" description="Basic and acidic residues" evidence="8">
    <location>
        <begin position="244"/>
        <end position="258"/>
    </location>
</feature>
<keyword evidence="11" id="KW-1185">Reference proteome</keyword>
<gene>
    <name evidence="10" type="ORF">ElyMa_002222600</name>
</gene>
<feature type="compositionally biased region" description="Acidic residues" evidence="8">
    <location>
        <begin position="359"/>
        <end position="387"/>
    </location>
</feature>
<dbReference type="PANTHER" id="PTHR24075:SF0">
    <property type="entry name" value="TRANSLOCATION PROTEIN SEC63 HOMOLOG"/>
    <property type="match status" value="1"/>
</dbReference>
<evidence type="ECO:0000259" key="9">
    <source>
        <dbReference type="Pfam" id="PF02889"/>
    </source>
</evidence>
<dbReference type="GO" id="GO:0006614">
    <property type="term" value="P:SRP-dependent cotranslational protein targeting to membrane"/>
    <property type="evidence" value="ECO:0007669"/>
    <property type="project" value="TreeGrafter"/>
</dbReference>
<evidence type="ECO:0000256" key="2">
    <source>
        <dbReference type="ARBA" id="ARBA00004240"/>
    </source>
</evidence>
<evidence type="ECO:0000256" key="6">
    <source>
        <dbReference type="ARBA" id="ARBA00023136"/>
    </source>
</evidence>
<feature type="compositionally biased region" description="Basic and acidic residues" evidence="8">
    <location>
        <begin position="223"/>
        <end position="233"/>
    </location>
</feature>
<comment type="subcellular location">
    <subcellularLocation>
        <location evidence="2">Endoplasmic reticulum</location>
    </subcellularLocation>
    <subcellularLocation>
        <location evidence="1">Membrane</location>
        <topology evidence="1">Multi-pass membrane protein</topology>
    </subcellularLocation>
</comment>
<sequence>MKEEDRRAMLRGLTDSEYLDVMTVCALLPHVEMNVKTEVLGEEDATITAGSIVTVTVDLVRKDMSEMFEKQFLPVLEGESAEITEPEGEHKIEQEEKEHDEEEEDEKQVDQSAQSENKAKSWEKNKKTKKKGGGGGAGGGKGKKKVKQVYQWKAVAQAKAESAAQGANASGDKAKTVSETDSPKATKSPKSEKKEKEVEDDEDEEGTDDENNASDEEEAAEEATEKSKVKKSENDDDDDDDEWDSYKMESKKENSLDTKLKESHLVHCPYFPGEKQEGWWIYLADRKRHLLVTAPVHVCSLKTEEDVQLKFSAPPKPGHYQYTVVLRSDSYYGDFDQSQNIKLDVKEAKVVEDHPQWDISDDEDKDKDNEDETEEDSDYSSENDESD</sequence>
<dbReference type="Pfam" id="PF02889">
    <property type="entry name" value="Sec63"/>
    <property type="match status" value="1"/>
</dbReference>
<evidence type="ECO:0000256" key="8">
    <source>
        <dbReference type="SAM" id="MobiDB-lite"/>
    </source>
</evidence>
<evidence type="ECO:0000256" key="3">
    <source>
        <dbReference type="ARBA" id="ARBA00022692"/>
    </source>
</evidence>
<dbReference type="GO" id="GO:0003723">
    <property type="term" value="F:RNA binding"/>
    <property type="evidence" value="ECO:0007669"/>
    <property type="project" value="TreeGrafter"/>
</dbReference>
<evidence type="ECO:0000313" key="10">
    <source>
        <dbReference type="EMBL" id="GFR76806.1"/>
    </source>
</evidence>
<keyword evidence="7" id="KW-0143">Chaperone</keyword>
<dbReference type="Proteomes" id="UP000762676">
    <property type="component" value="Unassembled WGS sequence"/>
</dbReference>
<protein>
    <submittedName>
        <fullName evidence="10">Translocation protein SEC63-like protein</fullName>
    </submittedName>
</protein>
<feature type="compositionally biased region" description="Acidic residues" evidence="8">
    <location>
        <begin position="98"/>
        <end position="107"/>
    </location>
</feature>
<feature type="compositionally biased region" description="Acidic residues" evidence="8">
    <location>
        <begin position="234"/>
        <end position="243"/>
    </location>
</feature>
<dbReference type="SUPFAM" id="SSF81296">
    <property type="entry name" value="E set domains"/>
    <property type="match status" value="1"/>
</dbReference>
<accession>A0AAV4FWZ8</accession>
<evidence type="ECO:0000256" key="1">
    <source>
        <dbReference type="ARBA" id="ARBA00004141"/>
    </source>
</evidence>
<dbReference type="GO" id="GO:0008320">
    <property type="term" value="F:protein transmembrane transporter activity"/>
    <property type="evidence" value="ECO:0007669"/>
    <property type="project" value="TreeGrafter"/>
</dbReference>
<evidence type="ECO:0000256" key="7">
    <source>
        <dbReference type="ARBA" id="ARBA00023186"/>
    </source>
</evidence>
<feature type="region of interest" description="Disordered" evidence="8">
    <location>
        <begin position="352"/>
        <end position="387"/>
    </location>
</feature>
<dbReference type="InterPro" id="IPR035892">
    <property type="entry name" value="C2_domain_sf"/>
</dbReference>
<feature type="domain" description="SEC63" evidence="9">
    <location>
        <begin position="260"/>
        <end position="338"/>
    </location>
</feature>
<dbReference type="Gene3D" id="2.60.40.150">
    <property type="entry name" value="C2 domain"/>
    <property type="match status" value="1"/>
</dbReference>
<feature type="compositionally biased region" description="Acidic residues" evidence="8">
    <location>
        <begin position="198"/>
        <end position="222"/>
    </location>
</feature>
<evidence type="ECO:0000256" key="4">
    <source>
        <dbReference type="ARBA" id="ARBA00022824"/>
    </source>
</evidence>
<comment type="caution">
    <text evidence="10">The sequence shown here is derived from an EMBL/GenBank/DDBJ whole genome shotgun (WGS) entry which is preliminary data.</text>
</comment>
<dbReference type="EMBL" id="BMAT01004601">
    <property type="protein sequence ID" value="GFR76806.1"/>
    <property type="molecule type" value="Genomic_DNA"/>
</dbReference>
<dbReference type="InterPro" id="IPR014756">
    <property type="entry name" value="Ig_E-set"/>
</dbReference>
<feature type="region of interest" description="Disordered" evidence="8">
    <location>
        <begin position="77"/>
        <end position="258"/>
    </location>
</feature>
<dbReference type="InterPro" id="IPR004179">
    <property type="entry name" value="Sec63-dom"/>
</dbReference>
<dbReference type="GO" id="GO:0006620">
    <property type="term" value="P:post-translational protein targeting to endoplasmic reticulum membrane"/>
    <property type="evidence" value="ECO:0007669"/>
    <property type="project" value="TreeGrafter"/>
</dbReference>
<dbReference type="AlphaFoldDB" id="A0AAV4FWZ8"/>
<feature type="compositionally biased region" description="Basic and acidic residues" evidence="8">
    <location>
        <begin position="172"/>
        <end position="197"/>
    </location>
</feature>
<feature type="compositionally biased region" description="Basic and acidic residues" evidence="8">
    <location>
        <begin position="87"/>
        <end position="97"/>
    </location>
</feature>
<keyword evidence="6" id="KW-0472">Membrane</keyword>
<feature type="compositionally biased region" description="Low complexity" evidence="8">
    <location>
        <begin position="148"/>
        <end position="171"/>
    </location>
</feature>